<evidence type="ECO:0000313" key="2">
    <source>
        <dbReference type="EMBL" id="KAA5536084.1"/>
    </source>
</evidence>
<accession>A0A5M6CLT3</accession>
<evidence type="ECO:0000256" key="1">
    <source>
        <dbReference type="SAM" id="MobiDB-lite"/>
    </source>
</evidence>
<feature type="compositionally biased region" description="Polar residues" evidence="1">
    <location>
        <begin position="121"/>
        <end position="136"/>
    </location>
</feature>
<dbReference type="AlphaFoldDB" id="A0A5M6CLT3"/>
<proteinExistence type="predicted"/>
<name>A0A5M6CLT3_9BACT</name>
<comment type="caution">
    <text evidence="2">The sequence shown here is derived from an EMBL/GenBank/DDBJ whole genome shotgun (WGS) entry which is preliminary data.</text>
</comment>
<dbReference type="EMBL" id="VWOX01000039">
    <property type="protein sequence ID" value="KAA5536084.1"/>
    <property type="molecule type" value="Genomic_DNA"/>
</dbReference>
<gene>
    <name evidence="2" type="ORF">FYK55_28225</name>
</gene>
<evidence type="ECO:0000313" key="3">
    <source>
        <dbReference type="Proteomes" id="UP000324479"/>
    </source>
</evidence>
<dbReference type="Proteomes" id="UP000324479">
    <property type="component" value="Unassembled WGS sequence"/>
</dbReference>
<protein>
    <submittedName>
        <fullName evidence="2">Uncharacterized protein</fullName>
    </submittedName>
</protein>
<keyword evidence="3" id="KW-1185">Reference proteome</keyword>
<feature type="region of interest" description="Disordered" evidence="1">
    <location>
        <begin position="111"/>
        <end position="136"/>
    </location>
</feature>
<sequence length="136" mass="14735">MTDYFAVTNWVPICDELLSGGRVDNRVWGGNLDNASFCPVGGDIPERNSDGVLITVGGWAPVAGYEARVRLADEPGTRSVEPVLVYTVSGEKLKIRGEKPMAYVAFLIGPPPLEGDKAKPNRQNEAVNGSRRSNEF</sequence>
<organism evidence="2 3">
    <name type="scientific">Roseiconus nitratireducens</name>
    <dbReference type="NCBI Taxonomy" id="2605748"/>
    <lineage>
        <taxon>Bacteria</taxon>
        <taxon>Pseudomonadati</taxon>
        <taxon>Planctomycetota</taxon>
        <taxon>Planctomycetia</taxon>
        <taxon>Pirellulales</taxon>
        <taxon>Pirellulaceae</taxon>
        <taxon>Roseiconus</taxon>
    </lineage>
</organism>
<reference evidence="2 3" key="1">
    <citation type="submission" date="2019-08" db="EMBL/GenBank/DDBJ databases">
        <authorList>
            <person name="Dhanesh K."/>
            <person name="Kumar G."/>
            <person name="Sasikala C."/>
            <person name="Venkata Ramana C."/>
        </authorList>
    </citation>
    <scope>NUCLEOTIDE SEQUENCE [LARGE SCALE GENOMIC DNA]</scope>
    <source>
        <strain evidence="2 3">JC645</strain>
    </source>
</reference>